<protein>
    <submittedName>
        <fullName evidence="1">Uncharacterized protein</fullName>
    </submittedName>
</protein>
<dbReference type="AlphaFoldDB" id="A0A7J0DRH6"/>
<evidence type="ECO:0000313" key="2">
    <source>
        <dbReference type="Proteomes" id="UP000585474"/>
    </source>
</evidence>
<comment type="caution">
    <text evidence="1">The sequence shown here is derived from an EMBL/GenBank/DDBJ whole genome shotgun (WGS) entry which is preliminary data.</text>
</comment>
<gene>
    <name evidence="1" type="ORF">Acr_00g0064330</name>
</gene>
<dbReference type="EMBL" id="BJWL01000335">
    <property type="protein sequence ID" value="GFS39675.1"/>
    <property type="molecule type" value="Genomic_DNA"/>
</dbReference>
<name>A0A7J0DRH6_9ERIC</name>
<keyword evidence="2" id="KW-1185">Reference proteome</keyword>
<dbReference type="Proteomes" id="UP000585474">
    <property type="component" value="Unassembled WGS sequence"/>
</dbReference>
<accession>A0A7J0DRH6</accession>
<sequence>MESQFCFRPFLKEYDDIARPFYYAIADIEVDPWTSKEVIVVETLRTVPGGLPSFSGISSPGDVVTYNPQWIA</sequence>
<reference evidence="2" key="1">
    <citation type="submission" date="2019-07" db="EMBL/GenBank/DDBJ databases">
        <title>De Novo Assembly of kiwifruit Actinidia rufa.</title>
        <authorList>
            <person name="Sugita-Konishi S."/>
            <person name="Sato K."/>
            <person name="Mori E."/>
            <person name="Abe Y."/>
            <person name="Kisaki G."/>
            <person name="Hamano K."/>
            <person name="Suezawa K."/>
            <person name="Otani M."/>
            <person name="Fukuda T."/>
            <person name="Manabe T."/>
            <person name="Gomi K."/>
            <person name="Tabuchi M."/>
            <person name="Akimitsu K."/>
            <person name="Kataoka I."/>
        </authorList>
    </citation>
    <scope>NUCLEOTIDE SEQUENCE [LARGE SCALE GENOMIC DNA]</scope>
    <source>
        <strain evidence="2">cv. Fuchu</strain>
    </source>
</reference>
<proteinExistence type="predicted"/>
<evidence type="ECO:0000313" key="1">
    <source>
        <dbReference type="EMBL" id="GFS39675.1"/>
    </source>
</evidence>
<organism evidence="1 2">
    <name type="scientific">Actinidia rufa</name>
    <dbReference type="NCBI Taxonomy" id="165716"/>
    <lineage>
        <taxon>Eukaryota</taxon>
        <taxon>Viridiplantae</taxon>
        <taxon>Streptophyta</taxon>
        <taxon>Embryophyta</taxon>
        <taxon>Tracheophyta</taxon>
        <taxon>Spermatophyta</taxon>
        <taxon>Magnoliopsida</taxon>
        <taxon>eudicotyledons</taxon>
        <taxon>Gunneridae</taxon>
        <taxon>Pentapetalae</taxon>
        <taxon>asterids</taxon>
        <taxon>Ericales</taxon>
        <taxon>Actinidiaceae</taxon>
        <taxon>Actinidia</taxon>
    </lineage>
</organism>